<sequence length="762" mass="83419">MTERVRVTVAGTVQGVGFRPFVYRLASEIGLTGEVCNRGSIVTVDVEGCGEDLAEFLRRLQSEAPPAARIDDLGVERLRPVGYQDLKIVSSEDGDRVSFGIPADLAICPDCLRDMAEPTSRYYRYPFTSCTQCGPRYTVSKRLPFDRETTVMEDFPLCPECLRDYRDPGSRRFHAQTTACPRCGPVLRWIPGEGGEGEKTGEDALKAAKDVLRSGGVVAVLGIGGFHLAVNALNEQAVRRLRVKKHRPTKPFAVMMSSEAVKVHCVSSAGEWQALTSAVRPIVLLQKRPDSPVAGEVAPGMDRLGVFLPYTGIQVLLMEDEDLSALVMTSGNLSGELLAYEVEDGLRRLAGLAEGFLVHNRPILRPVDDSVLYVDGDVPRVIRRGRGMVPEGFRIGRRDEAAPVVLAVGGDLKNAVAVAAKGKLWLSPHIGDLDSPRAREGFRRQIEWQLETLGVAPDVVAHDLHPGYVSTAEALGNWEKTLGVQHHHAHLAAVITEHRATGPVLGVILDGTGYGEDGGIWGGEMLLGDCRSVLRIGHLEPLRMVVGDQGTREPWRLVVNYFYALELWDRWADFVVDRLGIPDRSLEVLIRVLKSRYPGYRSSSAGRLFDVVGAVVSRRKEATFEGELPMGLEAQVDPGVKERYNFHITERDGRWMVSPGILDAVCLDLAAGRQDRVATKLHRGFAAAWAEAAFRAATRHGVSTIAVGGGVWQNRWLLRWFVEDLENRGMRVLIPRRWPAGDGGLAAGQAAVALAKLREGGG</sequence>
<accession>A0ACA8Z879</accession>
<dbReference type="EC" id="6.2.-.-" evidence="1"/>
<organism evidence="1 2">
    <name type="scientific">Kyrpidia spormannii</name>
    <dbReference type="NCBI Taxonomy" id="2055160"/>
    <lineage>
        <taxon>Bacteria</taxon>
        <taxon>Bacillati</taxon>
        <taxon>Bacillota</taxon>
        <taxon>Bacilli</taxon>
        <taxon>Bacillales</taxon>
        <taxon>Alicyclobacillaceae</taxon>
        <taxon>Kyrpidia</taxon>
    </lineage>
</organism>
<keyword evidence="2" id="KW-1185">Reference proteome</keyword>
<evidence type="ECO:0000313" key="1">
    <source>
        <dbReference type="EMBL" id="CAB3391577.1"/>
    </source>
</evidence>
<reference evidence="1" key="1">
    <citation type="submission" date="2020-04" db="EMBL/GenBank/DDBJ databases">
        <authorList>
            <person name="Hogendoorn C."/>
        </authorList>
    </citation>
    <scope>NUCLEOTIDE SEQUENCE</scope>
    <source>
        <strain evidence="1">FAVT5</strain>
    </source>
</reference>
<proteinExistence type="predicted"/>
<gene>
    <name evidence="1" type="primary">hypF</name>
    <name evidence="1" type="ORF">FAVT5_1441</name>
</gene>
<protein>
    <submittedName>
        <fullName evidence="1">Carbamoyltransferase, hypF</fullName>
        <ecNumber evidence="1">6.2.-.-</ecNumber>
    </submittedName>
</protein>
<evidence type="ECO:0000313" key="2">
    <source>
        <dbReference type="Proteomes" id="UP000501793"/>
    </source>
</evidence>
<dbReference type="Proteomes" id="UP000501793">
    <property type="component" value="Chromosome"/>
</dbReference>
<keyword evidence="1" id="KW-0436">Ligase</keyword>
<name>A0ACA8Z879_9BACL</name>
<dbReference type="EMBL" id="LR792684">
    <property type="protein sequence ID" value="CAB3391577.1"/>
    <property type="molecule type" value="Genomic_DNA"/>
</dbReference>